<feature type="transmembrane region" description="Helical" evidence="6">
    <location>
        <begin position="211"/>
        <end position="231"/>
    </location>
</feature>
<dbReference type="PhylomeDB" id="G5EBT4"/>
<dbReference type="AGR" id="WB:WBGene00005208"/>
<keyword evidence="3 6" id="KW-0812">Transmembrane</keyword>
<evidence type="ECO:0000313" key="7">
    <source>
        <dbReference type="EMBL" id="CAA22071.1"/>
    </source>
</evidence>
<dbReference type="PANTHER" id="PTHR31114">
    <property type="entry name" value="SERPENTINE RECEPTOR CLASS GAMMA"/>
    <property type="match status" value="1"/>
</dbReference>
<dbReference type="FunCoup" id="G5EBT4">
    <property type="interactions" value="8"/>
</dbReference>
<evidence type="ECO:0000313" key="9">
    <source>
        <dbReference type="WormBase" id="Y40H7A.8"/>
    </source>
</evidence>
<dbReference type="GeneID" id="189807"/>
<keyword evidence="4 6" id="KW-1133">Transmembrane helix</keyword>
<feature type="transmembrane region" description="Helical" evidence="6">
    <location>
        <begin position="237"/>
        <end position="262"/>
    </location>
</feature>
<keyword evidence="7" id="KW-0675">Receptor</keyword>
<sequence length="293" mass="34166">MNFMTILSICYGTATVLLMIILIFLLTFHKLFIYSFYRIIVMDLILNIACWCNTWPHRLAYSHVIPQFLVSIYESSNVILTTSQFLQSFFFHVQSLSTIVICTHRLSAAKLENANKIWNRYYILVYLGILVYSYLVTKLIRFQKIHFDYGIQRFLIEDLPEEDKMFNGSYLFLFFTSYALIIMIMGGLTLQQVRERLADHADHYRQLLQRLSKVAICHTIVFSLYLCWQVTNSFLSYYTSIPVLMVVTDVVTFSMPYILLVFDLNVRVALKNVIPIQIVRGSVGDSSQNNQVS</sequence>
<dbReference type="AlphaFoldDB" id="G5EBT4"/>
<dbReference type="PaxDb" id="6239-Y40H7A.8"/>
<protein>
    <recommendedName>
        <fullName evidence="6">Serpentine receptor class gamma</fullName>
    </recommendedName>
</protein>
<dbReference type="PANTHER" id="PTHR31114:SF4">
    <property type="entry name" value="SERPENTINE RECEPTOR CLASS GAMMA-RELATED"/>
    <property type="match status" value="1"/>
</dbReference>
<dbReference type="Bgee" id="WBGene00005208">
    <property type="expression patterns" value="Expressed in embryo"/>
</dbReference>
<keyword evidence="5 6" id="KW-0472">Membrane</keyword>
<dbReference type="WormBase" id="Y40H7A.8">
    <property type="protein sequence ID" value="CE21819"/>
    <property type="gene ID" value="WBGene00005208"/>
    <property type="gene designation" value="srg-51"/>
</dbReference>
<dbReference type="eggNOG" id="ENOG502TJIV">
    <property type="taxonomic scope" value="Eukaryota"/>
</dbReference>
<evidence type="ECO:0000256" key="1">
    <source>
        <dbReference type="ARBA" id="ARBA00004141"/>
    </source>
</evidence>
<dbReference type="InterPro" id="IPR052880">
    <property type="entry name" value="NRL-Serpentine_Class_Gamma"/>
</dbReference>
<comment type="subcellular location">
    <subcellularLocation>
        <location evidence="1">Membrane</location>
        <topology evidence="1">Multi-pass membrane protein</topology>
    </subcellularLocation>
</comment>
<evidence type="ECO:0000256" key="6">
    <source>
        <dbReference type="RuleBase" id="RU280813"/>
    </source>
</evidence>
<dbReference type="GO" id="GO:0007606">
    <property type="term" value="P:sensory perception of chemical stimulus"/>
    <property type="evidence" value="ECO:0007669"/>
    <property type="project" value="UniProtKB-UniRule"/>
</dbReference>
<dbReference type="GO" id="GO:0004888">
    <property type="term" value="F:transmembrane signaling receptor activity"/>
    <property type="evidence" value="ECO:0007669"/>
    <property type="project" value="InterPro"/>
</dbReference>
<proteinExistence type="inferred from homology"/>
<comment type="caution">
    <text evidence="6">Lacks conserved residue(s) required for the propagation of feature annotation.</text>
</comment>
<organism evidence="7 8">
    <name type="scientific">Caenorhabditis elegans</name>
    <dbReference type="NCBI Taxonomy" id="6239"/>
    <lineage>
        <taxon>Eukaryota</taxon>
        <taxon>Metazoa</taxon>
        <taxon>Ecdysozoa</taxon>
        <taxon>Nematoda</taxon>
        <taxon>Chromadorea</taxon>
        <taxon>Rhabditida</taxon>
        <taxon>Rhabditina</taxon>
        <taxon>Rhabditomorpha</taxon>
        <taxon>Rhabditoidea</taxon>
        <taxon>Rhabditidae</taxon>
        <taxon>Peloderinae</taxon>
        <taxon>Caenorhabditis</taxon>
    </lineage>
</organism>
<dbReference type="Proteomes" id="UP000001940">
    <property type="component" value="Chromosome IV"/>
</dbReference>
<dbReference type="HOGENOM" id="CLU_076972_1_0_1"/>
<feature type="transmembrane region" description="Helical" evidence="6">
    <location>
        <begin position="35"/>
        <end position="56"/>
    </location>
</feature>
<comment type="similarity">
    <text evidence="2 6">Belongs to the nematode receptor-like protein srg family.</text>
</comment>
<dbReference type="OMA" id="IVICTHR"/>
<accession>G5EBT4</accession>
<dbReference type="InterPro" id="IPR000609">
    <property type="entry name" value="7TM_GPCR_serpentine_rcpt_Srg"/>
</dbReference>
<evidence type="ECO:0000256" key="5">
    <source>
        <dbReference type="ARBA" id="ARBA00023136"/>
    </source>
</evidence>
<dbReference type="PIR" id="T23806">
    <property type="entry name" value="T23806"/>
</dbReference>
<evidence type="ECO:0000256" key="2">
    <source>
        <dbReference type="ARBA" id="ARBA00005692"/>
    </source>
</evidence>
<evidence type="ECO:0000256" key="3">
    <source>
        <dbReference type="ARBA" id="ARBA00022692"/>
    </source>
</evidence>
<feature type="transmembrane region" description="Helical" evidence="6">
    <location>
        <begin position="170"/>
        <end position="190"/>
    </location>
</feature>
<dbReference type="Pfam" id="PF02118">
    <property type="entry name" value="Srg"/>
    <property type="match status" value="1"/>
</dbReference>
<feature type="transmembrane region" description="Helical" evidence="6">
    <location>
        <begin position="121"/>
        <end position="140"/>
    </location>
</feature>
<dbReference type="SMR" id="G5EBT4"/>
<dbReference type="CTD" id="189807"/>
<evidence type="ECO:0000313" key="8">
    <source>
        <dbReference type="Proteomes" id="UP000001940"/>
    </source>
</evidence>
<dbReference type="GO" id="GO:0016020">
    <property type="term" value="C:membrane"/>
    <property type="evidence" value="ECO:0007669"/>
    <property type="project" value="UniProtKB-SubCell"/>
</dbReference>
<dbReference type="KEGG" id="cel:CELE_Y40H7A.8"/>
<dbReference type="EMBL" id="BX284604">
    <property type="protein sequence ID" value="CAA22071.1"/>
    <property type="molecule type" value="Genomic_DNA"/>
</dbReference>
<dbReference type="RefSeq" id="NP_502827.1">
    <property type="nucleotide sequence ID" value="NM_070426.2"/>
</dbReference>
<feature type="transmembrane region" description="Helical" evidence="6">
    <location>
        <begin position="6"/>
        <end position="28"/>
    </location>
</feature>
<name>G5EBT4_CAEEL</name>
<reference evidence="7 8" key="1">
    <citation type="journal article" date="1998" name="Science">
        <title>Genome sequence of the nematode C. elegans: a platform for investigating biology.</title>
        <authorList>
            <consortium name="The C. elegans sequencing consortium"/>
            <person name="Sulson J.E."/>
            <person name="Waterston R."/>
        </authorList>
    </citation>
    <scope>NUCLEOTIDE SEQUENCE [LARGE SCALE GENOMIC DNA]</scope>
    <source>
        <strain evidence="7 8">Bristol N2</strain>
    </source>
</reference>
<keyword evidence="8" id="KW-1185">Reference proteome</keyword>
<gene>
    <name evidence="7 9" type="primary">srg-51</name>
    <name evidence="7" type="ORF">CELE_Y40H7A.8</name>
    <name evidence="9" type="ORF">Y40H7A.8</name>
</gene>
<dbReference type="InParanoid" id="G5EBT4"/>
<dbReference type="OrthoDB" id="5864551at2759"/>
<evidence type="ECO:0000256" key="4">
    <source>
        <dbReference type="ARBA" id="ARBA00022989"/>
    </source>
</evidence>